<name>A0A1X7V6W4_AMPQE</name>
<keyword evidence="15 19" id="KW-0472">Membrane</keyword>
<evidence type="ECO:0000256" key="9">
    <source>
        <dbReference type="ARBA" id="ARBA00022729"/>
    </source>
</evidence>
<dbReference type="InterPro" id="IPR011009">
    <property type="entry name" value="Kinase-like_dom_sf"/>
</dbReference>
<feature type="domain" description="Protein kinase" evidence="21">
    <location>
        <begin position="453"/>
        <end position="751"/>
    </location>
</feature>
<keyword evidence="6" id="KW-0254">Endocytosis</keyword>
<keyword evidence="13" id="KW-0067">ATP-binding</keyword>
<evidence type="ECO:0000256" key="11">
    <source>
        <dbReference type="ARBA" id="ARBA00022741"/>
    </source>
</evidence>
<dbReference type="InterPro" id="IPR000333">
    <property type="entry name" value="TGFB_receptor"/>
</dbReference>
<evidence type="ECO:0000256" key="15">
    <source>
        <dbReference type="ARBA" id="ARBA00023136"/>
    </source>
</evidence>
<comment type="subcellular location">
    <subcellularLocation>
        <location evidence="1">Membrane</location>
        <topology evidence="1">Single-pass type I membrane protein</topology>
    </subcellularLocation>
</comment>
<keyword evidence="17" id="KW-0675">Receptor</keyword>
<dbReference type="OrthoDB" id="547665at2759"/>
<evidence type="ECO:0000256" key="10">
    <source>
        <dbReference type="ARBA" id="ARBA00022737"/>
    </source>
</evidence>
<evidence type="ECO:0000256" key="18">
    <source>
        <dbReference type="ARBA" id="ARBA00023180"/>
    </source>
</evidence>
<keyword evidence="5" id="KW-0245">EGF-like domain</keyword>
<dbReference type="Gene3D" id="1.10.510.10">
    <property type="entry name" value="Transferase(Phosphotransferase) domain 1"/>
    <property type="match status" value="1"/>
</dbReference>
<keyword evidence="12" id="KW-0418">Kinase</keyword>
<evidence type="ECO:0000256" key="1">
    <source>
        <dbReference type="ARBA" id="ARBA00004479"/>
    </source>
</evidence>
<dbReference type="GO" id="GO:0005524">
    <property type="term" value="F:ATP binding"/>
    <property type="evidence" value="ECO:0007669"/>
    <property type="project" value="UniProtKB-KW"/>
</dbReference>
<dbReference type="AlphaFoldDB" id="A0A1X7V6W4"/>
<keyword evidence="14 19" id="KW-1133">Transmembrane helix</keyword>
<dbReference type="EnsemblMetazoa" id="Aqu2.1.35247_001">
    <property type="protein sequence ID" value="Aqu2.1.35247_001"/>
    <property type="gene ID" value="Aqu2.1.35247"/>
</dbReference>
<keyword evidence="8 19" id="KW-0812">Transmembrane</keyword>
<dbReference type="GO" id="GO:0005509">
    <property type="term" value="F:calcium ion binding"/>
    <property type="evidence" value="ECO:0007669"/>
    <property type="project" value="InterPro"/>
</dbReference>
<keyword evidence="11" id="KW-0547">Nucleotide-binding</keyword>
<evidence type="ECO:0000256" key="5">
    <source>
        <dbReference type="ARBA" id="ARBA00022536"/>
    </source>
</evidence>
<evidence type="ECO:0000256" key="13">
    <source>
        <dbReference type="ARBA" id="ARBA00022840"/>
    </source>
</evidence>
<dbReference type="PANTHER" id="PTHR23255:SF72">
    <property type="entry name" value="RECEPTOR PROTEIN SERINE_THREONINE KINASE"/>
    <property type="match status" value="1"/>
</dbReference>
<protein>
    <recommendedName>
        <fullName evidence="3">receptor protein serine/threonine kinase</fullName>
        <ecNumber evidence="3">2.7.11.30</ecNumber>
    </recommendedName>
</protein>
<evidence type="ECO:0000256" key="6">
    <source>
        <dbReference type="ARBA" id="ARBA00022583"/>
    </source>
</evidence>
<evidence type="ECO:0000256" key="2">
    <source>
        <dbReference type="ARBA" id="ARBA00009605"/>
    </source>
</evidence>
<accession>A0A1X7V6W4</accession>
<dbReference type="PROSITE" id="PS01187">
    <property type="entry name" value="EGF_CA"/>
    <property type="match status" value="1"/>
</dbReference>
<feature type="transmembrane region" description="Helical" evidence="19">
    <location>
        <begin position="416"/>
        <end position="440"/>
    </location>
</feature>
<comment type="similarity">
    <text evidence="2">Belongs to the protein kinase superfamily. TKL Ser/Thr protein kinase family. TGFB receptor subfamily.</text>
</comment>
<keyword evidence="18" id="KW-0325">Glycoprotein</keyword>
<evidence type="ECO:0000259" key="21">
    <source>
        <dbReference type="PROSITE" id="PS50011"/>
    </source>
</evidence>
<dbReference type="GO" id="GO:0006897">
    <property type="term" value="P:endocytosis"/>
    <property type="evidence" value="ECO:0007669"/>
    <property type="project" value="UniProtKB-KW"/>
</dbReference>
<dbReference type="PROSITE" id="PS00010">
    <property type="entry name" value="ASX_HYDROXYL"/>
    <property type="match status" value="1"/>
</dbReference>
<evidence type="ECO:0000256" key="8">
    <source>
        <dbReference type="ARBA" id="ARBA00022692"/>
    </source>
</evidence>
<keyword evidence="4" id="KW-0723">Serine/threonine-protein kinase</keyword>
<dbReference type="EC" id="2.7.11.30" evidence="3"/>
<keyword evidence="16" id="KW-1015">Disulfide bond</keyword>
<evidence type="ECO:0000256" key="20">
    <source>
        <dbReference type="SAM" id="SignalP"/>
    </source>
</evidence>
<reference evidence="22" key="1">
    <citation type="submission" date="2017-05" db="UniProtKB">
        <authorList>
            <consortium name="EnsemblMetazoa"/>
        </authorList>
    </citation>
    <scope>IDENTIFICATION</scope>
</reference>
<evidence type="ECO:0000256" key="12">
    <source>
        <dbReference type="ARBA" id="ARBA00022777"/>
    </source>
</evidence>
<dbReference type="GO" id="GO:0071363">
    <property type="term" value="P:cellular response to growth factor stimulus"/>
    <property type="evidence" value="ECO:0007669"/>
    <property type="project" value="TreeGrafter"/>
</dbReference>
<evidence type="ECO:0000256" key="7">
    <source>
        <dbReference type="ARBA" id="ARBA00022679"/>
    </source>
</evidence>
<proteinExistence type="inferred from homology"/>
<dbReference type="PANTHER" id="PTHR23255">
    <property type="entry name" value="TRANSFORMING GROWTH FACTOR-BETA RECEPTOR TYPE I AND II"/>
    <property type="match status" value="1"/>
</dbReference>
<evidence type="ECO:0000256" key="16">
    <source>
        <dbReference type="ARBA" id="ARBA00023157"/>
    </source>
</evidence>
<dbReference type="InParanoid" id="A0A1X7V6W4"/>
<dbReference type="GO" id="GO:0043235">
    <property type="term" value="C:receptor complex"/>
    <property type="evidence" value="ECO:0007669"/>
    <property type="project" value="TreeGrafter"/>
</dbReference>
<dbReference type="InterPro" id="IPR000742">
    <property type="entry name" value="EGF"/>
</dbReference>
<dbReference type="FunFam" id="2.10.25.10:FF:000009">
    <property type="entry name" value="Low-density lipoprotein receptor isoform 1"/>
    <property type="match status" value="1"/>
</dbReference>
<keyword evidence="10" id="KW-0677">Repeat</keyword>
<evidence type="ECO:0000313" key="22">
    <source>
        <dbReference type="EnsemblMetazoa" id="Aqu2.1.35247_001"/>
    </source>
</evidence>
<dbReference type="SMART" id="SM00179">
    <property type="entry name" value="EGF_CA"/>
    <property type="match status" value="1"/>
</dbReference>
<dbReference type="CDD" id="cd00054">
    <property type="entry name" value="EGF_CA"/>
    <property type="match status" value="1"/>
</dbReference>
<evidence type="ECO:0000256" key="19">
    <source>
        <dbReference type="SAM" id="Phobius"/>
    </source>
</evidence>
<dbReference type="Pfam" id="PF14670">
    <property type="entry name" value="FXa_inhibition"/>
    <property type="match status" value="1"/>
</dbReference>
<feature type="signal peptide" evidence="20">
    <location>
        <begin position="1"/>
        <end position="22"/>
    </location>
</feature>
<dbReference type="PROSITE" id="PS01186">
    <property type="entry name" value="EGF_2"/>
    <property type="match status" value="1"/>
</dbReference>
<dbReference type="InterPro" id="IPR000719">
    <property type="entry name" value="Prot_kinase_dom"/>
</dbReference>
<keyword evidence="9 20" id="KW-0732">Signal</keyword>
<dbReference type="SUPFAM" id="SSF57196">
    <property type="entry name" value="EGF/Laminin"/>
    <property type="match status" value="1"/>
</dbReference>
<evidence type="ECO:0000256" key="14">
    <source>
        <dbReference type="ARBA" id="ARBA00022989"/>
    </source>
</evidence>
<evidence type="ECO:0000256" key="17">
    <source>
        <dbReference type="ARBA" id="ARBA00023170"/>
    </source>
</evidence>
<dbReference type="GO" id="GO:0005886">
    <property type="term" value="C:plasma membrane"/>
    <property type="evidence" value="ECO:0007669"/>
    <property type="project" value="TreeGrafter"/>
</dbReference>
<dbReference type="InterPro" id="IPR001881">
    <property type="entry name" value="EGF-like_Ca-bd_dom"/>
</dbReference>
<dbReference type="PROSITE" id="PS50011">
    <property type="entry name" value="PROTEIN_KINASE_DOM"/>
    <property type="match status" value="1"/>
</dbReference>
<dbReference type="STRING" id="400682.A0A1X7V6W4"/>
<dbReference type="SUPFAM" id="SSF56112">
    <property type="entry name" value="Protein kinase-like (PK-like)"/>
    <property type="match status" value="1"/>
</dbReference>
<evidence type="ECO:0000256" key="3">
    <source>
        <dbReference type="ARBA" id="ARBA00012401"/>
    </source>
</evidence>
<feature type="chain" id="PRO_5012281916" description="receptor protein serine/threonine kinase" evidence="20">
    <location>
        <begin position="23"/>
        <end position="807"/>
    </location>
</feature>
<dbReference type="InterPro" id="IPR018097">
    <property type="entry name" value="EGF_Ca-bd_CS"/>
</dbReference>
<evidence type="ECO:0000256" key="4">
    <source>
        <dbReference type="ARBA" id="ARBA00022527"/>
    </source>
</evidence>
<keyword evidence="7" id="KW-0808">Transferase</keyword>
<dbReference type="Gene3D" id="2.10.25.10">
    <property type="entry name" value="Laminin"/>
    <property type="match status" value="1"/>
</dbReference>
<dbReference type="GO" id="GO:0004675">
    <property type="term" value="F:transmembrane receptor protein serine/threonine kinase activity"/>
    <property type="evidence" value="ECO:0007669"/>
    <property type="project" value="UniProtKB-EC"/>
</dbReference>
<dbReference type="SMART" id="SM00181">
    <property type="entry name" value="EGF"/>
    <property type="match status" value="2"/>
</dbReference>
<dbReference type="Pfam" id="PF00069">
    <property type="entry name" value="Pkinase"/>
    <property type="match status" value="1"/>
</dbReference>
<organism evidence="22">
    <name type="scientific">Amphimedon queenslandica</name>
    <name type="common">Sponge</name>
    <dbReference type="NCBI Taxonomy" id="400682"/>
    <lineage>
        <taxon>Eukaryota</taxon>
        <taxon>Metazoa</taxon>
        <taxon>Porifera</taxon>
        <taxon>Demospongiae</taxon>
        <taxon>Heteroscleromorpha</taxon>
        <taxon>Haplosclerida</taxon>
        <taxon>Niphatidae</taxon>
        <taxon>Amphimedon</taxon>
    </lineage>
</organism>
<dbReference type="InterPro" id="IPR000152">
    <property type="entry name" value="EGF-type_Asp/Asn_hydroxyl_site"/>
</dbReference>
<sequence>MAELRILVFCLLALLLPVPSYLLVCYTDDCPYDNNLLCYKTCTPSSNSCVRIAAIDRSNFPPARIIFQEFGCSSLRCNTRDLLCSPNITDLTQHCCCTGDRCNNPGGRADALAELMKPKFSYHLSPPNEPVPSTEPGKLVCDHYNCSGTDKCQHYYETCDCSINERCFCQSVYRANSTTNKIDIYYKGCSVANTSDITPDCIIDVPFIGALKNEYTCYCNESLCNINESITHPTRLSSYGFKECLSYNCEYNCNIVNNTNINCSCPAGFIAIGFTRCRDVNECLVSNGGCQQTCVNTIGSYYCECFDGYFFDSRTLSCLSKFANFYCSHYSDDDIRLTEITENTKIGSLDCTPVQSCFAQLMYSHHHWYLNAMTCGQSPEYSLGQALHLIRTQFPTRHVKACMLHERTSHTVTVGFWSAIGSLSMIIIGIVCALWITIAFKWKTTRSKYRKAIDYSLSLDNSNSTLIYSHQIVTVRKAENNRIIAVYKSTVSALSQWKIERDIYLTPELRHESILTLLRAKRVKDIGYQLVLKGSITGSLYQYLQSHSPDELEAAKITHSMSSGLAHLHYMESSQSHSKYRVITIAHCNINSHNILMKEDGTVFLSDFSRSVKFNGGIIAVGRDSEVIILGICLPEVLQGFQSFTITSLTNSDIYSLGLCIWEVLNCCQITGNSYTPPFHEVSDSDISMDIMRSMIVEQGIVPALPAVFDEIKEFSSVRNTVSECFDLEPEARPNSHILKNLFSKLLHDLLEKKSSSPIVEEEELEAFTGTEQTEELPSSEVVLPLTQHSQTGTMSPGHVIIAETHL</sequence>